<evidence type="ECO:0000313" key="3">
    <source>
        <dbReference type="Proteomes" id="UP000515312"/>
    </source>
</evidence>
<dbReference type="RefSeq" id="WP_186742885.1">
    <property type="nucleotide sequence ID" value="NZ_CP060394.1"/>
</dbReference>
<dbReference type="AlphaFoldDB" id="A0A7G8BHA8"/>
<organism evidence="2 3">
    <name type="scientific">Alloacidobacterium dinghuense</name>
    <dbReference type="NCBI Taxonomy" id="2763107"/>
    <lineage>
        <taxon>Bacteria</taxon>
        <taxon>Pseudomonadati</taxon>
        <taxon>Acidobacteriota</taxon>
        <taxon>Terriglobia</taxon>
        <taxon>Terriglobales</taxon>
        <taxon>Acidobacteriaceae</taxon>
        <taxon>Alloacidobacterium</taxon>
    </lineage>
</organism>
<accession>A0A7G8BHA8</accession>
<proteinExistence type="predicted"/>
<feature type="transmembrane region" description="Helical" evidence="1">
    <location>
        <begin position="190"/>
        <end position="209"/>
    </location>
</feature>
<dbReference type="EMBL" id="CP060394">
    <property type="protein sequence ID" value="QNI31928.1"/>
    <property type="molecule type" value="Genomic_DNA"/>
</dbReference>
<evidence type="ECO:0000313" key="2">
    <source>
        <dbReference type="EMBL" id="QNI31928.1"/>
    </source>
</evidence>
<keyword evidence="1" id="KW-0472">Membrane</keyword>
<keyword evidence="1" id="KW-0812">Transmembrane</keyword>
<protein>
    <submittedName>
        <fullName evidence="2">Uncharacterized protein</fullName>
    </submittedName>
</protein>
<gene>
    <name evidence="2" type="ORF">H7849_23355</name>
</gene>
<evidence type="ECO:0000256" key="1">
    <source>
        <dbReference type="SAM" id="Phobius"/>
    </source>
</evidence>
<keyword evidence="1" id="KW-1133">Transmembrane helix</keyword>
<dbReference type="Proteomes" id="UP000515312">
    <property type="component" value="Chromosome"/>
</dbReference>
<name>A0A7G8BHA8_9BACT</name>
<reference evidence="2 3" key="1">
    <citation type="submission" date="2020-08" db="EMBL/GenBank/DDBJ databases">
        <title>Edaphobacter telluris sp. nov. and Acidobacterium dinghuensis sp. nov., two acidobacteria isolated from forest soil.</title>
        <authorList>
            <person name="Fu J."/>
            <person name="Qiu L."/>
        </authorList>
    </citation>
    <scope>NUCLEOTIDE SEQUENCE [LARGE SCALE GENOMIC DNA]</scope>
    <source>
        <strain evidence="2">4Y35</strain>
    </source>
</reference>
<dbReference type="KEGG" id="adin:H7849_23355"/>
<sequence length="215" mass="23563">MSLPIFLSIGKTFTPQQEAFVSAVENYLRAQGLEPRTIGRNYFRNDQPLKTVTECMKECVGAIVIAFERIHVDKGSEKRGSPDASVLNEINFPTVWNQIEAALAYATHRPLLVLVENGLKLEGLLQTGYDWWVQHVTLDQSSLLSTEFAQIFSDWKARCAEAQKTSTAPAVSAAELSIKDLLGSLKVAQLWGLLAALFGVLAAVAATAFKLGQSH</sequence>
<keyword evidence="3" id="KW-1185">Reference proteome</keyword>